<dbReference type="EMBL" id="JAODZF010000009">
    <property type="protein sequence ID" value="MDH0143637.1"/>
    <property type="molecule type" value="Genomic_DNA"/>
</dbReference>
<dbReference type="InterPro" id="IPR050204">
    <property type="entry name" value="AraC_XylS_family_regulators"/>
</dbReference>
<dbReference type="SMART" id="SM00342">
    <property type="entry name" value="HTH_ARAC"/>
    <property type="match status" value="1"/>
</dbReference>
<comment type="caution">
    <text evidence="5">The sequence shown here is derived from an EMBL/GenBank/DDBJ whole genome shotgun (WGS) entry which is preliminary data.</text>
</comment>
<dbReference type="PROSITE" id="PS01124">
    <property type="entry name" value="HTH_ARAC_FAMILY_2"/>
    <property type="match status" value="1"/>
</dbReference>
<evidence type="ECO:0000256" key="3">
    <source>
        <dbReference type="ARBA" id="ARBA00023163"/>
    </source>
</evidence>
<organism evidence="5 6">
    <name type="scientific">Aquipseudomonas alcaligenes</name>
    <name type="common">Pseudomonas alcaligenes</name>
    <dbReference type="NCBI Taxonomy" id="43263"/>
    <lineage>
        <taxon>Bacteria</taxon>
        <taxon>Pseudomonadati</taxon>
        <taxon>Pseudomonadota</taxon>
        <taxon>Gammaproteobacteria</taxon>
        <taxon>Pseudomonadales</taxon>
        <taxon>Pseudomonadaceae</taxon>
        <taxon>Aquipseudomonas</taxon>
    </lineage>
</organism>
<dbReference type="GO" id="GO:0003700">
    <property type="term" value="F:DNA-binding transcription factor activity"/>
    <property type="evidence" value="ECO:0007669"/>
    <property type="project" value="InterPro"/>
</dbReference>
<keyword evidence="3" id="KW-0804">Transcription</keyword>
<evidence type="ECO:0000256" key="2">
    <source>
        <dbReference type="ARBA" id="ARBA00023125"/>
    </source>
</evidence>
<reference evidence="5" key="1">
    <citation type="submission" date="2022-09" db="EMBL/GenBank/DDBJ databases">
        <title>Intensive care unit water sources are persistently colonized with multi-drug resistant bacteria and are the site of extensive horizontal gene transfer of antibiotic resistance genes.</title>
        <authorList>
            <person name="Diorio-Toth L."/>
        </authorList>
    </citation>
    <scope>NUCLEOTIDE SEQUENCE</scope>
    <source>
        <strain evidence="5">GD04146</strain>
    </source>
</reference>
<dbReference type="Proteomes" id="UP001158058">
    <property type="component" value="Unassembled WGS sequence"/>
</dbReference>
<name>A0AB73I0G3_AQUAC</name>
<evidence type="ECO:0000313" key="6">
    <source>
        <dbReference type="Proteomes" id="UP001158058"/>
    </source>
</evidence>
<evidence type="ECO:0000313" key="5">
    <source>
        <dbReference type="EMBL" id="MDH0143637.1"/>
    </source>
</evidence>
<dbReference type="Pfam" id="PF12833">
    <property type="entry name" value="HTH_18"/>
    <property type="match status" value="1"/>
</dbReference>
<evidence type="ECO:0000259" key="4">
    <source>
        <dbReference type="PROSITE" id="PS01124"/>
    </source>
</evidence>
<gene>
    <name evidence="5" type="ORF">N7380_15070</name>
</gene>
<dbReference type="AlphaFoldDB" id="A0AB73I0G3"/>
<protein>
    <submittedName>
        <fullName evidence="5">AraC family transcriptional regulator</fullName>
    </submittedName>
</protein>
<feature type="domain" description="HTH araC/xylS-type" evidence="4">
    <location>
        <begin position="157"/>
        <end position="254"/>
    </location>
</feature>
<proteinExistence type="predicted"/>
<accession>A0AB73I0G3</accession>
<dbReference type="PANTHER" id="PTHR46796">
    <property type="entry name" value="HTH-TYPE TRANSCRIPTIONAL ACTIVATOR RHAS-RELATED"/>
    <property type="match status" value="1"/>
</dbReference>
<dbReference type="RefSeq" id="WP_021700090.1">
    <property type="nucleotide sequence ID" value="NZ_CALTXO010000066.1"/>
</dbReference>
<keyword evidence="1" id="KW-0805">Transcription regulation</keyword>
<evidence type="ECO:0000256" key="1">
    <source>
        <dbReference type="ARBA" id="ARBA00023015"/>
    </source>
</evidence>
<dbReference type="GO" id="GO:0043565">
    <property type="term" value="F:sequence-specific DNA binding"/>
    <property type="evidence" value="ECO:0007669"/>
    <property type="project" value="InterPro"/>
</dbReference>
<dbReference type="InterPro" id="IPR018060">
    <property type="entry name" value="HTH_AraC"/>
</dbReference>
<keyword evidence="2" id="KW-0238">DNA-binding</keyword>
<sequence>MPVERNSLPALVYVSNRRYLYLGRGRLPIRDLHSGAASLLVCLEGEVRFRTPGDELWLSSASVLIPAGSRIAIDNRDAVLAACYLDAARPDFAVLRRQMAATCQGIHYHHRQARYLVETLTNLRDDAPGHTEAQQRVETMIYRGAGAALPQVDLRVVRVVERLRGNAALNTSVGALAAEVGLSESGLTKLFALQVGVPLRRHRLWYRLLDFVRLSLAGVPVAEAIRLAGFSDAAHLSRCYSGFFGVHHSYAFSHKTHVRYITPAERDAGDSPCHRLLPVTTVRLRSPV</sequence>
<dbReference type="Gene3D" id="1.10.10.60">
    <property type="entry name" value="Homeodomain-like"/>
    <property type="match status" value="1"/>
</dbReference>